<keyword evidence="2" id="KW-1185">Reference proteome</keyword>
<evidence type="ECO:0000313" key="2">
    <source>
        <dbReference type="Proteomes" id="UP000297465"/>
    </source>
</evidence>
<gene>
    <name evidence="1" type="ORF">EHQ31_02330</name>
</gene>
<organism evidence="1 2">
    <name type="scientific">Leptospira montravelensis</name>
    <dbReference type="NCBI Taxonomy" id="2484961"/>
    <lineage>
        <taxon>Bacteria</taxon>
        <taxon>Pseudomonadati</taxon>
        <taxon>Spirochaetota</taxon>
        <taxon>Spirochaetia</taxon>
        <taxon>Leptospirales</taxon>
        <taxon>Leptospiraceae</taxon>
        <taxon>Leptospira</taxon>
    </lineage>
</organism>
<dbReference type="EMBL" id="RQFO01000004">
    <property type="protein sequence ID" value="TGL05575.1"/>
    <property type="molecule type" value="Genomic_DNA"/>
</dbReference>
<comment type="caution">
    <text evidence="1">The sequence shown here is derived from an EMBL/GenBank/DDBJ whole genome shotgun (WGS) entry which is preliminary data.</text>
</comment>
<sequence length="213" mass="24215">MFKIIFGFIVICNLSCSNGEKNNSKNILYSYLLNAYQNTAYFECNKNLVKEFAKFEDQRGDVKTGAFKTPSNNMTFQDILGGEMKITENLLTLSIEVVSIPNQINLNIPPANNVYPEIFYRFNFKTNEHKIYVGIENFSNGTISQSSLNNLTVYVNSNGTVESGCGFANTEGNKITFKCDKTFSKTLVNINENSYFNVESSHRINNDYYQDCF</sequence>
<name>A0ABY2LXK0_9LEPT</name>
<evidence type="ECO:0008006" key="3">
    <source>
        <dbReference type="Google" id="ProtNLM"/>
    </source>
</evidence>
<evidence type="ECO:0000313" key="1">
    <source>
        <dbReference type="EMBL" id="TGL05575.1"/>
    </source>
</evidence>
<accession>A0ABY2LXK0</accession>
<dbReference type="Proteomes" id="UP000297465">
    <property type="component" value="Unassembled WGS sequence"/>
</dbReference>
<dbReference type="RefSeq" id="WP_135569204.1">
    <property type="nucleotide sequence ID" value="NZ_RQFO01000004.1"/>
</dbReference>
<reference evidence="2" key="1">
    <citation type="journal article" date="2019" name="PLoS Negl. Trop. Dis.">
        <title>Revisiting the worldwide diversity of Leptospira species in the environment.</title>
        <authorList>
            <person name="Vincent A.T."/>
            <person name="Schiettekatte O."/>
            <person name="Bourhy P."/>
            <person name="Veyrier F.J."/>
            <person name="Picardeau M."/>
        </authorList>
    </citation>
    <scope>NUCLEOTIDE SEQUENCE [LARGE SCALE GENOMIC DNA]</scope>
    <source>
        <strain evidence="2">201800278</strain>
    </source>
</reference>
<proteinExistence type="predicted"/>
<protein>
    <recommendedName>
        <fullName evidence="3">Lipoprotein</fullName>
    </recommendedName>
</protein>